<sequence>MDRFYNMQEARSSINALVEDRMKKDPHHLMQIAQVSSNRWLHKTIETVPQDITAFKEAELAFNDNAQCWHLIHYAGTMDAVDEMIFTATGTLVVMDLPPILKEYS</sequence>
<name>A0AA39K494_ARMTA</name>
<evidence type="ECO:0000313" key="2">
    <source>
        <dbReference type="Proteomes" id="UP001175211"/>
    </source>
</evidence>
<reference evidence="1" key="1">
    <citation type="submission" date="2023-06" db="EMBL/GenBank/DDBJ databases">
        <authorList>
            <consortium name="Lawrence Berkeley National Laboratory"/>
            <person name="Ahrendt S."/>
            <person name="Sahu N."/>
            <person name="Indic B."/>
            <person name="Wong-Bajracharya J."/>
            <person name="Merenyi Z."/>
            <person name="Ke H.-M."/>
            <person name="Monk M."/>
            <person name="Kocsube S."/>
            <person name="Drula E."/>
            <person name="Lipzen A."/>
            <person name="Balint B."/>
            <person name="Henrissat B."/>
            <person name="Andreopoulos B."/>
            <person name="Martin F.M."/>
            <person name="Harder C.B."/>
            <person name="Rigling D."/>
            <person name="Ford K.L."/>
            <person name="Foster G.D."/>
            <person name="Pangilinan J."/>
            <person name="Papanicolaou A."/>
            <person name="Barry K."/>
            <person name="LaButti K."/>
            <person name="Viragh M."/>
            <person name="Koriabine M."/>
            <person name="Yan M."/>
            <person name="Riley R."/>
            <person name="Champramary S."/>
            <person name="Plett K.L."/>
            <person name="Tsai I.J."/>
            <person name="Slot J."/>
            <person name="Sipos G."/>
            <person name="Plett J."/>
            <person name="Nagy L.G."/>
            <person name="Grigoriev I.V."/>
        </authorList>
    </citation>
    <scope>NUCLEOTIDE SEQUENCE</scope>
    <source>
        <strain evidence="1">CCBAS 213</strain>
    </source>
</reference>
<organism evidence="1 2">
    <name type="scientific">Armillaria tabescens</name>
    <name type="common">Ringless honey mushroom</name>
    <name type="synonym">Agaricus tabescens</name>
    <dbReference type="NCBI Taxonomy" id="1929756"/>
    <lineage>
        <taxon>Eukaryota</taxon>
        <taxon>Fungi</taxon>
        <taxon>Dikarya</taxon>
        <taxon>Basidiomycota</taxon>
        <taxon>Agaricomycotina</taxon>
        <taxon>Agaricomycetes</taxon>
        <taxon>Agaricomycetidae</taxon>
        <taxon>Agaricales</taxon>
        <taxon>Marasmiineae</taxon>
        <taxon>Physalacriaceae</taxon>
        <taxon>Desarmillaria</taxon>
    </lineage>
</organism>
<dbReference type="GeneID" id="85361289"/>
<dbReference type="EMBL" id="JAUEPS010000027">
    <property type="protein sequence ID" value="KAK0454240.1"/>
    <property type="molecule type" value="Genomic_DNA"/>
</dbReference>
<gene>
    <name evidence="1" type="ORF">EV420DRAFT_1645135</name>
</gene>
<accession>A0AA39K494</accession>
<proteinExistence type="predicted"/>
<evidence type="ECO:0000313" key="1">
    <source>
        <dbReference type="EMBL" id="KAK0454240.1"/>
    </source>
</evidence>
<dbReference type="RefSeq" id="XP_060328628.1">
    <property type="nucleotide sequence ID" value="XM_060477741.1"/>
</dbReference>
<keyword evidence="2" id="KW-1185">Reference proteome</keyword>
<comment type="caution">
    <text evidence="1">The sequence shown here is derived from an EMBL/GenBank/DDBJ whole genome shotgun (WGS) entry which is preliminary data.</text>
</comment>
<dbReference type="AlphaFoldDB" id="A0AA39K494"/>
<protein>
    <submittedName>
        <fullName evidence="1">Uncharacterized protein</fullName>
    </submittedName>
</protein>
<dbReference type="Proteomes" id="UP001175211">
    <property type="component" value="Unassembled WGS sequence"/>
</dbReference>